<dbReference type="EMBL" id="CAJNDS010001350">
    <property type="protein sequence ID" value="CAE7256367.1"/>
    <property type="molecule type" value="Genomic_DNA"/>
</dbReference>
<name>A0A812M409_9DINO</name>
<dbReference type="SUPFAM" id="SSF56399">
    <property type="entry name" value="ADP-ribosylation"/>
    <property type="match status" value="1"/>
</dbReference>
<accession>A0A812M409</accession>
<feature type="region of interest" description="Disordered" evidence="2">
    <location>
        <begin position="447"/>
        <end position="489"/>
    </location>
</feature>
<evidence type="ECO:0000313" key="4">
    <source>
        <dbReference type="Proteomes" id="UP000604046"/>
    </source>
</evidence>
<reference evidence="3" key="1">
    <citation type="submission" date="2021-02" db="EMBL/GenBank/DDBJ databases">
        <authorList>
            <person name="Dougan E. K."/>
            <person name="Rhodes N."/>
            <person name="Thang M."/>
            <person name="Chan C."/>
        </authorList>
    </citation>
    <scope>NUCLEOTIDE SEQUENCE</scope>
</reference>
<dbReference type="Gene3D" id="3.90.228.10">
    <property type="match status" value="1"/>
</dbReference>
<sequence length="521" mass="57690">EDIPLRGWSMKRGHRKRVEAASCRKAKKSGKAGEQYEVGLGRSVTKRSVHSGGRHSWDQELRVRTRRYKLRQQMHQAINEIYEAAMEAECAFEDLEEDLEEEERKQMKEMEEMDKWAAKWEDLEVASVCTSTTAGGSEPASGVADFAASARAPSSPSRSSVADATGTFGTVAPSLSPWLAALRRAELRAREYADTMQLAAQLEREGRRRRQRLVPEKKSEIERLADELSRLYQVRLCHDQTEPLTPFEKLRWQFLKDHAHAICQPLSGCYLGTGRQWQLKPTPLAPAVEDPGGGRGGRGGGEGPRGGQSQPTPLAKDRFLQACDRAVAGELQPALHGTNETNLLSIYSRGLLIPGESGIKVVNGSVHGVGIYTAYTQSAGLSWSYSRGLSRPVLVCGVLDPKARKDGADTSQLVNYTCSARIFFQEDMVSPLFEACIGSGDATTASVPRPTFATSKKHRLEPEPEKKPKGPGPRTRLVRRRVPRRSPQAFLARHAARKRQSVSAPRVVMYSVQPVYSCRFP</sequence>
<protein>
    <recommendedName>
        <fullName evidence="5">PARP catalytic domain-containing protein</fullName>
    </recommendedName>
</protein>
<proteinExistence type="predicted"/>
<keyword evidence="1" id="KW-0175">Coiled coil</keyword>
<feature type="compositionally biased region" description="Gly residues" evidence="2">
    <location>
        <begin position="291"/>
        <end position="306"/>
    </location>
</feature>
<dbReference type="AlphaFoldDB" id="A0A812M409"/>
<feature type="coiled-coil region" evidence="1">
    <location>
        <begin position="78"/>
        <end position="119"/>
    </location>
</feature>
<evidence type="ECO:0000256" key="1">
    <source>
        <dbReference type="SAM" id="Coils"/>
    </source>
</evidence>
<evidence type="ECO:0000256" key="2">
    <source>
        <dbReference type="SAM" id="MobiDB-lite"/>
    </source>
</evidence>
<dbReference type="Proteomes" id="UP000604046">
    <property type="component" value="Unassembled WGS sequence"/>
</dbReference>
<evidence type="ECO:0000313" key="3">
    <source>
        <dbReference type="EMBL" id="CAE7256367.1"/>
    </source>
</evidence>
<feature type="non-terminal residue" evidence="3">
    <location>
        <position position="1"/>
    </location>
</feature>
<evidence type="ECO:0008006" key="5">
    <source>
        <dbReference type="Google" id="ProtNLM"/>
    </source>
</evidence>
<comment type="caution">
    <text evidence="3">The sequence shown here is derived from an EMBL/GenBank/DDBJ whole genome shotgun (WGS) entry which is preliminary data.</text>
</comment>
<keyword evidence="4" id="KW-1185">Reference proteome</keyword>
<feature type="region of interest" description="Disordered" evidence="2">
    <location>
        <begin position="283"/>
        <end position="313"/>
    </location>
</feature>
<organism evidence="3 4">
    <name type="scientific">Symbiodinium natans</name>
    <dbReference type="NCBI Taxonomy" id="878477"/>
    <lineage>
        <taxon>Eukaryota</taxon>
        <taxon>Sar</taxon>
        <taxon>Alveolata</taxon>
        <taxon>Dinophyceae</taxon>
        <taxon>Suessiales</taxon>
        <taxon>Symbiodiniaceae</taxon>
        <taxon>Symbiodinium</taxon>
    </lineage>
</organism>
<gene>
    <name evidence="3" type="ORF">SNAT2548_LOCUS13143</name>
</gene>